<name>A0A4X2LUF8_VOMUR</name>
<dbReference type="GO" id="GO:0002181">
    <property type="term" value="P:cytoplasmic translation"/>
    <property type="evidence" value="ECO:0007669"/>
    <property type="project" value="TreeGrafter"/>
</dbReference>
<keyword evidence="9" id="KW-1185">Reference proteome</keyword>
<dbReference type="GO" id="GO:0022627">
    <property type="term" value="C:cytosolic small ribosomal subunit"/>
    <property type="evidence" value="ECO:0007669"/>
    <property type="project" value="TreeGrafter"/>
</dbReference>
<dbReference type="OMA" id="QHGLICK"/>
<dbReference type="OrthoDB" id="10252683at2759"/>
<dbReference type="NCBIfam" id="NF004424">
    <property type="entry name" value="PRK05766.1"/>
    <property type="match status" value="1"/>
</dbReference>
<evidence type="ECO:0000313" key="8">
    <source>
        <dbReference type="Ensembl" id="ENSVURP00010027728.1"/>
    </source>
</evidence>
<dbReference type="GO" id="GO:0003735">
    <property type="term" value="F:structural constituent of ribosome"/>
    <property type="evidence" value="ECO:0007669"/>
    <property type="project" value="InterPro"/>
</dbReference>
<protein>
    <recommendedName>
        <fullName evidence="5">Small ribosomal subunit protein uS14</fullName>
    </recommendedName>
    <alternativeName>
        <fullName evidence="6">40S ribosomal protein S29</fullName>
    </alternativeName>
</protein>
<dbReference type="RefSeq" id="XP_027731971.1">
    <property type="nucleotide sequence ID" value="XM_027876170.1"/>
</dbReference>
<dbReference type="GeneTree" id="ENSGT00940000154720"/>
<proteinExistence type="inferred from homology"/>
<comment type="function">
    <text evidence="7">Component of the small ribosomal subunit. The ribosome is a large ribonucleoprotein complex responsible for the synthesis of proteins in the cell.</text>
</comment>
<evidence type="ECO:0000256" key="1">
    <source>
        <dbReference type="ARBA" id="ARBA00009083"/>
    </source>
</evidence>
<evidence type="ECO:0000256" key="4">
    <source>
        <dbReference type="ARBA" id="ARBA00023274"/>
    </source>
</evidence>
<sequence length="56" mass="6465">MGHQQLSWSHPQKFGQGSRVCHVCSHQHGLICKYGLNMCRQCFQQYAKDIGFVKLD</sequence>
<keyword evidence="4" id="KW-0687">Ribonucleoprotein</keyword>
<organism evidence="8 9">
    <name type="scientific">Vombatus ursinus</name>
    <name type="common">Common wombat</name>
    <dbReference type="NCBI Taxonomy" id="29139"/>
    <lineage>
        <taxon>Eukaryota</taxon>
        <taxon>Metazoa</taxon>
        <taxon>Chordata</taxon>
        <taxon>Craniata</taxon>
        <taxon>Vertebrata</taxon>
        <taxon>Euteleostomi</taxon>
        <taxon>Mammalia</taxon>
        <taxon>Metatheria</taxon>
        <taxon>Diprotodontia</taxon>
        <taxon>Vombatidae</taxon>
        <taxon>Vombatus</taxon>
    </lineage>
</organism>
<dbReference type="InterPro" id="IPR001209">
    <property type="entry name" value="Ribosomal_uS14"/>
</dbReference>
<dbReference type="Pfam" id="PF00253">
    <property type="entry name" value="Ribosomal_S14"/>
    <property type="match status" value="1"/>
</dbReference>
<evidence type="ECO:0000256" key="2">
    <source>
        <dbReference type="ARBA" id="ARBA00011542"/>
    </source>
</evidence>
<accession>A0A4X2LUF8</accession>
<dbReference type="AlphaFoldDB" id="A0A4X2LUF8"/>
<comment type="subunit">
    <text evidence="2">Component of the 40S small ribosomal subunit.</text>
</comment>
<gene>
    <name evidence="8" type="primary">LOC114053241</name>
</gene>
<keyword evidence="3" id="KW-0689">Ribosomal protein</keyword>
<dbReference type="FunFam" id="4.10.830.10:FF:000002">
    <property type="entry name" value="40S ribosomal protein S29"/>
    <property type="match status" value="1"/>
</dbReference>
<dbReference type="STRING" id="29139.ENSVURP00010027728"/>
<evidence type="ECO:0000256" key="6">
    <source>
        <dbReference type="ARBA" id="ARBA00035455"/>
    </source>
</evidence>
<comment type="similarity">
    <text evidence="1">Belongs to the universal ribosomal protein uS14 family.</text>
</comment>
<reference evidence="8" key="2">
    <citation type="submission" date="2025-08" db="UniProtKB">
        <authorList>
            <consortium name="Ensembl"/>
        </authorList>
    </citation>
    <scope>IDENTIFICATION</scope>
</reference>
<reference evidence="9" key="1">
    <citation type="submission" date="2018-12" db="EMBL/GenBank/DDBJ databases">
        <authorList>
            <person name="Yazar S."/>
        </authorList>
    </citation>
    <scope>NUCLEOTIDE SEQUENCE [LARGE SCALE GENOMIC DNA]</scope>
</reference>
<dbReference type="Ensembl" id="ENSVURT00010031595.1">
    <property type="protein sequence ID" value="ENSVURP00010027728.1"/>
    <property type="gene ID" value="ENSVURG00010021230.1"/>
</dbReference>
<dbReference type="PANTHER" id="PTHR12010">
    <property type="entry name" value="40S RIBOSOMAL PROTEIN S29"/>
    <property type="match status" value="1"/>
</dbReference>
<reference evidence="8" key="3">
    <citation type="submission" date="2025-09" db="UniProtKB">
        <authorList>
            <consortium name="Ensembl"/>
        </authorList>
    </citation>
    <scope>IDENTIFICATION</scope>
</reference>
<dbReference type="GeneID" id="114053241"/>
<dbReference type="InterPro" id="IPR039744">
    <property type="entry name" value="RIbosomal_uS14_euk_arc"/>
</dbReference>
<dbReference type="Gene3D" id="4.10.830.10">
    <property type="entry name" value="30s Ribosomal Protein S14, Chain N"/>
    <property type="match status" value="1"/>
</dbReference>
<evidence type="ECO:0000313" key="9">
    <source>
        <dbReference type="Proteomes" id="UP000314987"/>
    </source>
</evidence>
<dbReference type="GO" id="GO:0008270">
    <property type="term" value="F:zinc ion binding"/>
    <property type="evidence" value="ECO:0007669"/>
    <property type="project" value="InterPro"/>
</dbReference>
<evidence type="ECO:0000256" key="7">
    <source>
        <dbReference type="ARBA" id="ARBA00045746"/>
    </source>
</evidence>
<dbReference type="PANTHER" id="PTHR12010:SF2">
    <property type="entry name" value="40S RIBOSOMAL PROTEIN S29"/>
    <property type="match status" value="1"/>
</dbReference>
<dbReference type="Proteomes" id="UP000314987">
    <property type="component" value="Unassembled WGS sequence"/>
</dbReference>
<evidence type="ECO:0000256" key="5">
    <source>
        <dbReference type="ARBA" id="ARBA00035167"/>
    </source>
</evidence>
<dbReference type="InterPro" id="IPR043140">
    <property type="entry name" value="Ribosomal_uS14_sf"/>
</dbReference>
<evidence type="ECO:0000256" key="3">
    <source>
        <dbReference type="ARBA" id="ARBA00022980"/>
    </source>
</evidence>